<dbReference type="Proteomes" id="UP000054324">
    <property type="component" value="Unassembled WGS sequence"/>
</dbReference>
<keyword evidence="10" id="KW-0030">Aminoacyl-tRNA synthetase</keyword>
<evidence type="ECO:0000256" key="2">
    <source>
        <dbReference type="ARBA" id="ARBA00008226"/>
    </source>
</evidence>
<evidence type="ECO:0000313" key="18">
    <source>
        <dbReference type="Proteomes" id="UP000054324"/>
    </source>
</evidence>
<feature type="non-terminal residue" evidence="17">
    <location>
        <position position="1"/>
    </location>
</feature>
<feature type="domain" description="FDX-ACB" evidence="16">
    <location>
        <begin position="449"/>
        <end position="565"/>
    </location>
</feature>
<comment type="similarity">
    <text evidence="2">Belongs to the class-II aminoacyl-tRNA synthetase family.</text>
</comment>
<evidence type="ECO:0000259" key="15">
    <source>
        <dbReference type="PROSITE" id="PS50862"/>
    </source>
</evidence>
<dbReference type="EMBL" id="KL596802">
    <property type="protein sequence ID" value="KER24646.1"/>
    <property type="molecule type" value="Genomic_DNA"/>
</dbReference>
<evidence type="ECO:0000256" key="5">
    <source>
        <dbReference type="ARBA" id="ARBA00022741"/>
    </source>
</evidence>
<keyword evidence="4" id="KW-0436">Ligase</keyword>
<dbReference type="GO" id="GO:0005759">
    <property type="term" value="C:mitochondrial matrix"/>
    <property type="evidence" value="ECO:0007669"/>
    <property type="project" value="UniProtKB-SubCell"/>
</dbReference>
<keyword evidence="6" id="KW-0067">ATP-binding</keyword>
<reference evidence="17 18" key="1">
    <citation type="submission" date="2013-11" db="EMBL/GenBank/DDBJ databases">
        <title>Opisthorchis viverrini - life in the bile duct.</title>
        <authorList>
            <person name="Young N.D."/>
            <person name="Nagarajan N."/>
            <person name="Lin S.J."/>
            <person name="Korhonen P.K."/>
            <person name="Jex A.R."/>
            <person name="Hall R.S."/>
            <person name="Safavi-Hemami H."/>
            <person name="Kaewkong W."/>
            <person name="Bertrand D."/>
            <person name="Gao S."/>
            <person name="Seet Q."/>
            <person name="Wongkham S."/>
            <person name="Teh B.T."/>
            <person name="Wongkham C."/>
            <person name="Intapan P.M."/>
            <person name="Maleewong W."/>
            <person name="Yang X."/>
            <person name="Hu M."/>
            <person name="Wang Z."/>
            <person name="Hofmann A."/>
            <person name="Sternberg P.W."/>
            <person name="Tan P."/>
            <person name="Wang J."/>
            <person name="Gasser R.B."/>
        </authorList>
    </citation>
    <scope>NUCLEOTIDE SEQUENCE [LARGE SCALE GENOMIC DNA]</scope>
</reference>
<feature type="region of interest" description="Disordered" evidence="14">
    <location>
        <begin position="1"/>
        <end position="23"/>
    </location>
</feature>
<evidence type="ECO:0000256" key="14">
    <source>
        <dbReference type="SAM" id="MobiDB-lite"/>
    </source>
</evidence>
<dbReference type="InterPro" id="IPR002319">
    <property type="entry name" value="Phenylalanyl-tRNA_Synthase"/>
</dbReference>
<dbReference type="EC" id="6.1.1.20" evidence="3"/>
<dbReference type="InterPro" id="IPR036690">
    <property type="entry name" value="Fdx_antiC-bd_sf"/>
</dbReference>
<proteinExistence type="inferred from homology"/>
<keyword evidence="18" id="KW-1185">Reference proteome</keyword>
<dbReference type="RefSeq" id="XP_009171618.1">
    <property type="nucleotide sequence ID" value="XM_009173354.1"/>
</dbReference>
<keyword evidence="8" id="KW-0809">Transit peptide</keyword>
<dbReference type="GO" id="GO:0005524">
    <property type="term" value="F:ATP binding"/>
    <property type="evidence" value="ECO:0007669"/>
    <property type="project" value="UniProtKB-KW"/>
</dbReference>
<dbReference type="KEGG" id="ovi:T265_14369"/>
<evidence type="ECO:0000256" key="8">
    <source>
        <dbReference type="ARBA" id="ARBA00022946"/>
    </source>
</evidence>
<dbReference type="Pfam" id="PF01409">
    <property type="entry name" value="tRNA-synt_2d"/>
    <property type="match status" value="2"/>
</dbReference>
<dbReference type="Pfam" id="PF03147">
    <property type="entry name" value="FDX-ACB"/>
    <property type="match status" value="1"/>
</dbReference>
<dbReference type="SMART" id="SM00896">
    <property type="entry name" value="FDX-ACB"/>
    <property type="match status" value="1"/>
</dbReference>
<keyword evidence="7" id="KW-0648">Protein biosynthesis</keyword>
<dbReference type="FunFam" id="3.30.70.380:FF:000002">
    <property type="entry name" value="phenylalanine--tRNA ligase, mitochondrial"/>
    <property type="match status" value="1"/>
</dbReference>
<dbReference type="FunFam" id="3.30.930.10:FF:000053">
    <property type="entry name" value="Phenylalanyl-tRNA synthetase mitochondrial"/>
    <property type="match status" value="1"/>
</dbReference>
<evidence type="ECO:0000256" key="10">
    <source>
        <dbReference type="ARBA" id="ARBA00023146"/>
    </source>
</evidence>
<dbReference type="InterPro" id="IPR045864">
    <property type="entry name" value="aa-tRNA-synth_II/BPL/LPL"/>
</dbReference>
<accession>A0A074ZBJ9</accession>
<comment type="catalytic activity">
    <reaction evidence="12">
        <text>tRNA(Phe) + L-phenylalanine + ATP = L-phenylalanyl-tRNA(Phe) + AMP + diphosphate + H(+)</text>
        <dbReference type="Rhea" id="RHEA:19413"/>
        <dbReference type="Rhea" id="RHEA-COMP:9668"/>
        <dbReference type="Rhea" id="RHEA-COMP:9699"/>
        <dbReference type="ChEBI" id="CHEBI:15378"/>
        <dbReference type="ChEBI" id="CHEBI:30616"/>
        <dbReference type="ChEBI" id="CHEBI:33019"/>
        <dbReference type="ChEBI" id="CHEBI:58095"/>
        <dbReference type="ChEBI" id="CHEBI:78442"/>
        <dbReference type="ChEBI" id="CHEBI:78531"/>
        <dbReference type="ChEBI" id="CHEBI:456215"/>
        <dbReference type="EC" id="6.1.1.20"/>
    </reaction>
</comment>
<dbReference type="GO" id="GO:0004826">
    <property type="term" value="F:phenylalanine-tRNA ligase activity"/>
    <property type="evidence" value="ECO:0007669"/>
    <property type="project" value="UniProtKB-EC"/>
</dbReference>
<dbReference type="InterPro" id="IPR005121">
    <property type="entry name" value="Fdx_antiC-bd"/>
</dbReference>
<dbReference type="PANTHER" id="PTHR11538">
    <property type="entry name" value="PHENYLALANYL-TRNA SYNTHETASE"/>
    <property type="match status" value="1"/>
</dbReference>
<dbReference type="GO" id="GO:0000049">
    <property type="term" value="F:tRNA binding"/>
    <property type="evidence" value="ECO:0007669"/>
    <property type="project" value="InterPro"/>
</dbReference>
<dbReference type="GeneID" id="20328535"/>
<comment type="subcellular location">
    <subcellularLocation>
        <location evidence="1">Mitochondrion matrix</location>
    </subcellularLocation>
</comment>
<organism evidence="17 18">
    <name type="scientific">Opisthorchis viverrini</name>
    <name type="common">Southeast Asian liver fluke</name>
    <dbReference type="NCBI Taxonomy" id="6198"/>
    <lineage>
        <taxon>Eukaryota</taxon>
        <taxon>Metazoa</taxon>
        <taxon>Spiralia</taxon>
        <taxon>Lophotrochozoa</taxon>
        <taxon>Platyhelminthes</taxon>
        <taxon>Trematoda</taxon>
        <taxon>Digenea</taxon>
        <taxon>Opisthorchiida</taxon>
        <taxon>Opisthorchiata</taxon>
        <taxon>Opisthorchiidae</taxon>
        <taxon>Opisthorchis</taxon>
    </lineage>
</organism>
<evidence type="ECO:0000256" key="12">
    <source>
        <dbReference type="ARBA" id="ARBA00049255"/>
    </source>
</evidence>
<dbReference type="STRING" id="6198.A0A074ZBJ9"/>
<dbReference type="CTD" id="20328535"/>
<dbReference type="Gene3D" id="3.30.70.380">
    <property type="entry name" value="Ferrodoxin-fold anticodon-binding domain"/>
    <property type="match status" value="1"/>
</dbReference>
<evidence type="ECO:0000256" key="6">
    <source>
        <dbReference type="ARBA" id="ARBA00022840"/>
    </source>
</evidence>
<dbReference type="PANTHER" id="PTHR11538:SF41">
    <property type="entry name" value="PHENYLALANINE--TRNA LIGASE, MITOCHONDRIAL"/>
    <property type="match status" value="1"/>
</dbReference>
<dbReference type="GO" id="GO:0006432">
    <property type="term" value="P:phenylalanyl-tRNA aminoacylation"/>
    <property type="evidence" value="ECO:0007669"/>
    <property type="project" value="TreeGrafter"/>
</dbReference>
<dbReference type="AlphaFoldDB" id="A0A074ZBJ9"/>
<evidence type="ECO:0000256" key="1">
    <source>
        <dbReference type="ARBA" id="ARBA00004305"/>
    </source>
</evidence>
<dbReference type="SUPFAM" id="SSF55681">
    <property type="entry name" value="Class II aaRS and biotin synthetases"/>
    <property type="match status" value="1"/>
</dbReference>
<evidence type="ECO:0000256" key="9">
    <source>
        <dbReference type="ARBA" id="ARBA00023128"/>
    </source>
</evidence>
<dbReference type="OrthoDB" id="4457at2759"/>
<dbReference type="InterPro" id="IPR006195">
    <property type="entry name" value="aa-tRNA-synth_II"/>
</dbReference>
<dbReference type="PROSITE" id="PS50862">
    <property type="entry name" value="AA_TRNA_LIGASE_II"/>
    <property type="match status" value="1"/>
</dbReference>
<evidence type="ECO:0000313" key="17">
    <source>
        <dbReference type="EMBL" id="KER24646.1"/>
    </source>
</evidence>
<name>A0A074ZBJ9_OPIVI</name>
<evidence type="ECO:0000256" key="3">
    <source>
        <dbReference type="ARBA" id="ARBA00012814"/>
    </source>
</evidence>
<evidence type="ECO:0000256" key="4">
    <source>
        <dbReference type="ARBA" id="ARBA00022598"/>
    </source>
</evidence>
<keyword evidence="9" id="KW-0496">Mitochondrion</keyword>
<dbReference type="PROSITE" id="PS51447">
    <property type="entry name" value="FDX_ACB"/>
    <property type="match status" value="1"/>
</dbReference>
<evidence type="ECO:0000256" key="7">
    <source>
        <dbReference type="ARBA" id="ARBA00022917"/>
    </source>
</evidence>
<protein>
    <recommendedName>
        <fullName evidence="3">phenylalanine--tRNA ligase</fullName>
        <ecNumber evidence="3">6.1.1.20</ecNumber>
    </recommendedName>
    <alternativeName>
        <fullName evidence="11">Phenylalanyl-tRNA synthetase</fullName>
    </alternativeName>
</protein>
<gene>
    <name evidence="17" type="ORF">T265_14369</name>
</gene>
<comment type="function">
    <text evidence="13">Is responsible for the charging of tRNA(Phe) with phenylalanine in mitochondrial translation.</text>
</comment>
<sequence>SESSNSTFQLSIPPQPAVQGTAPIDSPKWISIDGQSYLRDSFFNIPSRILSLTGRSLHNRKYHPLCLVKQRIADFMFKRHARRAPEDVVGSPLFSLHDTISPVVTARQNFDSLLIPPDHPSRSPTDTYYINENTLLRSHTSAHQLDFMSSGLNAFLLVGDVYRRDEVDALHYPVFHQLEGVRLFSASELFKDAIDPSGCLQLLEEIPPSSVYAQKEEHPLHVFPSYMLPPDRQPRHTNETAKRLEFELKTVLQALAKSLFGPGTSWLFKDAIDPSGCLQLLEEIPPSSVYAQKEEHPLHVFPSYMLPPDRQPRHTNETAKRLEFELKTVLQALAKSLFGPEIQMRWVEAYFPFTHPSWELEVKTRVGYREDGVEEWTELLGCGLMRQELLDRAGISNKVGYAFGLGLERWAMQLYHIPDIRLFWTEDTGFLHQFETDDIFAQLTYKPVSVFPQCVLDLSFWLNGGHPPATKPKVPSESKDSSTNEDDALKAFEHDFYDLVRNVAGDLIEQVRLIDRFTDAKTGRTSHCYRLVYRDQHRTLTLDEVRPLHERIAQEATSRLGVQVR</sequence>
<feature type="domain" description="Aminoacyl-transfer RNA synthetases class-II family profile" evidence="15">
    <location>
        <begin position="159"/>
        <end position="447"/>
    </location>
</feature>
<evidence type="ECO:0000256" key="11">
    <source>
        <dbReference type="ARBA" id="ARBA00031194"/>
    </source>
</evidence>
<dbReference type="Gene3D" id="3.30.930.10">
    <property type="entry name" value="Bira Bifunctional Protein, Domain 2"/>
    <property type="match status" value="2"/>
</dbReference>
<feature type="compositionally biased region" description="Polar residues" evidence="14">
    <location>
        <begin position="1"/>
        <end position="12"/>
    </location>
</feature>
<dbReference type="SUPFAM" id="SSF54991">
    <property type="entry name" value="Anticodon-binding domain of PheRS"/>
    <property type="match status" value="1"/>
</dbReference>
<keyword evidence="5" id="KW-0547">Nucleotide-binding</keyword>
<evidence type="ECO:0000256" key="13">
    <source>
        <dbReference type="ARBA" id="ARBA00057761"/>
    </source>
</evidence>
<evidence type="ECO:0000259" key="16">
    <source>
        <dbReference type="PROSITE" id="PS51447"/>
    </source>
</evidence>